<sequence length="175" mass="20083">MSCNSEEYVTVDRAQIKRLVKEIDPQRFSEIEAFSLYPWLVFVDPGLISFRTGLINEGDLDHIVRGFVMLYNTYHFNMHSHHIQCPLIVTHPKPRAGCTARRLVHMKLVHAASKTIVDSYLQDAVITRAKDRTLNTVRMSSKPKSMSRGANVDNNITVDEVPSLQKKKRLYISAW</sequence>
<evidence type="ECO:0000313" key="2">
    <source>
        <dbReference type="Proteomes" id="UP001367508"/>
    </source>
</evidence>
<organism evidence="1 2">
    <name type="scientific">Canavalia gladiata</name>
    <name type="common">Sword bean</name>
    <name type="synonym">Dolichos gladiatus</name>
    <dbReference type="NCBI Taxonomy" id="3824"/>
    <lineage>
        <taxon>Eukaryota</taxon>
        <taxon>Viridiplantae</taxon>
        <taxon>Streptophyta</taxon>
        <taxon>Embryophyta</taxon>
        <taxon>Tracheophyta</taxon>
        <taxon>Spermatophyta</taxon>
        <taxon>Magnoliopsida</taxon>
        <taxon>eudicotyledons</taxon>
        <taxon>Gunneridae</taxon>
        <taxon>Pentapetalae</taxon>
        <taxon>rosids</taxon>
        <taxon>fabids</taxon>
        <taxon>Fabales</taxon>
        <taxon>Fabaceae</taxon>
        <taxon>Papilionoideae</taxon>
        <taxon>50 kb inversion clade</taxon>
        <taxon>NPAAA clade</taxon>
        <taxon>indigoferoid/millettioid clade</taxon>
        <taxon>Phaseoleae</taxon>
        <taxon>Canavalia</taxon>
    </lineage>
</organism>
<protein>
    <submittedName>
        <fullName evidence="1">Uncharacterized protein</fullName>
    </submittedName>
</protein>
<evidence type="ECO:0000313" key="1">
    <source>
        <dbReference type="EMBL" id="KAK7306788.1"/>
    </source>
</evidence>
<reference evidence="1 2" key="1">
    <citation type="submission" date="2024-01" db="EMBL/GenBank/DDBJ databases">
        <title>The genomes of 5 underutilized Papilionoideae crops provide insights into root nodulation and disease resistanc.</title>
        <authorList>
            <person name="Jiang F."/>
        </authorList>
    </citation>
    <scope>NUCLEOTIDE SEQUENCE [LARGE SCALE GENOMIC DNA]</scope>
    <source>
        <strain evidence="1">LVBAO_FW01</strain>
        <tissue evidence="1">Leaves</tissue>
    </source>
</reference>
<comment type="caution">
    <text evidence="1">The sequence shown here is derived from an EMBL/GenBank/DDBJ whole genome shotgun (WGS) entry which is preliminary data.</text>
</comment>
<accession>A0AAN9JXK2</accession>
<dbReference type="Proteomes" id="UP001367508">
    <property type="component" value="Unassembled WGS sequence"/>
</dbReference>
<keyword evidence="2" id="KW-1185">Reference proteome</keyword>
<dbReference type="EMBL" id="JAYMYQ010000011">
    <property type="protein sequence ID" value="KAK7306788.1"/>
    <property type="molecule type" value="Genomic_DNA"/>
</dbReference>
<name>A0AAN9JXK2_CANGL</name>
<proteinExistence type="predicted"/>
<gene>
    <name evidence="1" type="ORF">VNO77_44746</name>
</gene>
<dbReference type="AlphaFoldDB" id="A0AAN9JXK2"/>